<dbReference type="InterPro" id="IPR003777">
    <property type="entry name" value="XdhC_CoxI"/>
</dbReference>
<dbReference type="AlphaFoldDB" id="U7V757"/>
<dbReference type="InterPro" id="IPR052698">
    <property type="entry name" value="MoCofactor_Util/Proc"/>
</dbReference>
<dbReference type="PANTHER" id="PTHR30388:SF6">
    <property type="entry name" value="XANTHINE DEHYDROGENASE SUBUNIT A-RELATED"/>
    <property type="match status" value="1"/>
</dbReference>
<evidence type="ECO:0000259" key="2">
    <source>
        <dbReference type="Pfam" id="PF13478"/>
    </source>
</evidence>
<dbReference type="eggNOG" id="COG1975">
    <property type="taxonomic scope" value="Bacteria"/>
</dbReference>
<dbReference type="RefSeq" id="WP_023051914.1">
    <property type="nucleotide sequence ID" value="NZ_CP173062.2"/>
</dbReference>
<dbReference type="HOGENOM" id="CLU_041115_4_1_0"/>
<dbReference type="PATRIC" id="fig|1319815.3.peg.2289"/>
<dbReference type="EMBL" id="AXZF01000112">
    <property type="protein sequence ID" value="ERT67537.1"/>
    <property type="molecule type" value="Genomic_DNA"/>
</dbReference>
<dbReference type="Pfam" id="PF02625">
    <property type="entry name" value="XdhC_CoxI"/>
    <property type="match status" value="1"/>
</dbReference>
<accession>U7V757</accession>
<reference evidence="3 4" key="1">
    <citation type="submission" date="2013-08" db="EMBL/GenBank/DDBJ databases">
        <authorList>
            <person name="Weinstock G."/>
            <person name="Sodergren E."/>
            <person name="Wylie T."/>
            <person name="Fulton L."/>
            <person name="Fulton R."/>
            <person name="Fronick C."/>
            <person name="O'Laughlin M."/>
            <person name="Godfrey J."/>
            <person name="Miner T."/>
            <person name="Herter B."/>
            <person name="Appelbaum E."/>
            <person name="Cordes M."/>
            <person name="Lek S."/>
            <person name="Wollam A."/>
            <person name="Pepin K.H."/>
            <person name="Palsikar V.B."/>
            <person name="Mitreva M."/>
            <person name="Wilson R.K."/>
        </authorList>
    </citation>
    <scope>NUCLEOTIDE SEQUENCE [LARGE SCALE GENOMIC DNA]</scope>
    <source>
        <strain evidence="3 4">ATCC BAA-474</strain>
    </source>
</reference>
<feature type="domain" description="XdhC Rossmann" evidence="2">
    <location>
        <begin position="107"/>
        <end position="248"/>
    </location>
</feature>
<sequence>MDKDIIFNISKKLENGMGVALVTLIEIDGSSPGRKGNLMGVFQTGEICGTVGGGNLEFKLIKEALKAIEENKSKSLEFDLIEEAALHMACGGKVKAFIKVFEKKEKLIVIGGGHIGSELYKLGDYLGFEIVMIDDREEFCNSEKYPNAKNIVGNLEEITKNLKLDEYSFVVIVSRGHLGDKVALKGVLGRGAKYIGMIGSRSKVKKTFNELEKEGIPVVELEKVYSPIGLDISSGSPKEIGVSIISEILKIKNNLSGYSLKEKIRYE</sequence>
<gene>
    <name evidence="3" type="ORF">HMPREF0202_02382</name>
</gene>
<feature type="domain" description="XdhC- CoxI" evidence="1">
    <location>
        <begin position="14"/>
        <end position="79"/>
    </location>
</feature>
<keyword evidence="4" id="KW-1185">Reference proteome</keyword>
<evidence type="ECO:0000313" key="3">
    <source>
        <dbReference type="EMBL" id="ERT67537.1"/>
    </source>
</evidence>
<dbReference type="STRING" id="1319815.HMPREF0202_02382"/>
<dbReference type="InterPro" id="IPR027051">
    <property type="entry name" value="XdhC_Rossmann_dom"/>
</dbReference>
<protein>
    <submittedName>
        <fullName evidence="3">Putative xanthine dehydrogenase accessory factor</fullName>
    </submittedName>
</protein>
<dbReference type="PANTHER" id="PTHR30388">
    <property type="entry name" value="ALDEHYDE OXIDOREDUCTASE MOLYBDENUM COFACTOR ASSEMBLY PROTEIN"/>
    <property type="match status" value="1"/>
</dbReference>
<comment type="caution">
    <text evidence="3">The sequence shown here is derived from an EMBL/GenBank/DDBJ whole genome shotgun (WGS) entry which is preliminary data.</text>
</comment>
<proteinExistence type="predicted"/>
<organism evidence="3 4">
    <name type="scientific">Cetobacterium somerae ATCC BAA-474</name>
    <dbReference type="NCBI Taxonomy" id="1319815"/>
    <lineage>
        <taxon>Bacteria</taxon>
        <taxon>Fusobacteriati</taxon>
        <taxon>Fusobacteriota</taxon>
        <taxon>Fusobacteriia</taxon>
        <taxon>Fusobacteriales</taxon>
        <taxon>Fusobacteriaceae</taxon>
        <taxon>Cetobacterium</taxon>
    </lineage>
</organism>
<evidence type="ECO:0000259" key="1">
    <source>
        <dbReference type="Pfam" id="PF02625"/>
    </source>
</evidence>
<dbReference type="Pfam" id="PF13478">
    <property type="entry name" value="XdhC_C"/>
    <property type="match status" value="1"/>
</dbReference>
<dbReference type="Proteomes" id="UP000017081">
    <property type="component" value="Unassembled WGS sequence"/>
</dbReference>
<name>U7V757_9FUSO</name>
<dbReference type="Gene3D" id="3.40.50.720">
    <property type="entry name" value="NAD(P)-binding Rossmann-like Domain"/>
    <property type="match status" value="1"/>
</dbReference>
<evidence type="ECO:0000313" key="4">
    <source>
        <dbReference type="Proteomes" id="UP000017081"/>
    </source>
</evidence>